<accession>A0AAD9UEF2</accession>
<organism evidence="1 2">
    <name type="scientific">Ridgeia piscesae</name>
    <name type="common">Tubeworm</name>
    <dbReference type="NCBI Taxonomy" id="27915"/>
    <lineage>
        <taxon>Eukaryota</taxon>
        <taxon>Metazoa</taxon>
        <taxon>Spiralia</taxon>
        <taxon>Lophotrochozoa</taxon>
        <taxon>Annelida</taxon>
        <taxon>Polychaeta</taxon>
        <taxon>Sedentaria</taxon>
        <taxon>Canalipalpata</taxon>
        <taxon>Sabellida</taxon>
        <taxon>Siboglinidae</taxon>
        <taxon>Ridgeia</taxon>
    </lineage>
</organism>
<comment type="caution">
    <text evidence="1">The sequence shown here is derived from an EMBL/GenBank/DDBJ whole genome shotgun (WGS) entry which is preliminary data.</text>
</comment>
<dbReference type="GO" id="GO:0007267">
    <property type="term" value="P:cell-cell signaling"/>
    <property type="evidence" value="ECO:0007669"/>
    <property type="project" value="TreeGrafter"/>
</dbReference>
<dbReference type="PRINTS" id="PR02072">
    <property type="entry name" value="4JOINTEDBOX1"/>
</dbReference>
<dbReference type="AlphaFoldDB" id="A0AAD9UEF2"/>
<reference evidence="1" key="1">
    <citation type="journal article" date="2023" name="Mol. Biol. Evol.">
        <title>Third-Generation Sequencing Reveals the Adaptive Role of the Epigenome in Three Deep-Sea Polychaetes.</title>
        <authorList>
            <person name="Perez M."/>
            <person name="Aroh O."/>
            <person name="Sun Y."/>
            <person name="Lan Y."/>
            <person name="Juniper S.K."/>
            <person name="Young C.R."/>
            <person name="Angers B."/>
            <person name="Qian P.Y."/>
        </authorList>
    </citation>
    <scope>NUCLEOTIDE SEQUENCE</scope>
    <source>
        <strain evidence="1">R07B-5</strain>
    </source>
</reference>
<name>A0AAD9UEF2_RIDPI</name>
<dbReference type="InterPro" id="IPR024868">
    <property type="entry name" value="FJX1/FJ"/>
</dbReference>
<dbReference type="PANTHER" id="PTHR13147:SF5">
    <property type="entry name" value="FOUR-JOINTED BOX PROTEIN 1"/>
    <property type="match status" value="1"/>
</dbReference>
<dbReference type="Proteomes" id="UP001209878">
    <property type="component" value="Unassembled WGS sequence"/>
</dbReference>
<keyword evidence="2" id="KW-1185">Reference proteome</keyword>
<evidence type="ECO:0000313" key="1">
    <source>
        <dbReference type="EMBL" id="KAK2186334.1"/>
    </source>
</evidence>
<gene>
    <name evidence="1" type="ORF">NP493_205g01016</name>
</gene>
<dbReference type="EMBL" id="JAODUO010000204">
    <property type="protein sequence ID" value="KAK2186334.1"/>
    <property type="molecule type" value="Genomic_DNA"/>
</dbReference>
<dbReference type="GO" id="GO:0005615">
    <property type="term" value="C:extracellular space"/>
    <property type="evidence" value="ECO:0007669"/>
    <property type="project" value="TreeGrafter"/>
</dbReference>
<protein>
    <submittedName>
        <fullName evidence="1">Uncharacterized protein</fullName>
    </submittedName>
</protein>
<evidence type="ECO:0000313" key="2">
    <source>
        <dbReference type="Proteomes" id="UP001209878"/>
    </source>
</evidence>
<dbReference type="PANTHER" id="PTHR13147">
    <property type="entry name" value="FOUR-JOINTED BOX PROTEIN 1"/>
    <property type="match status" value="1"/>
</dbReference>
<proteinExistence type="predicted"/>
<sequence>MLLLLLLFTPGVTAEDIAEFQKKLRVGRVSQIQKAQWNKCGRPKNQYIVFNDNSTFCARYRHPHDKLIHGEILSFYLSRMLGLDSVPVVMLSQVNSTSPQWRGHNLTKTEWQQGTIIALIQWIHQLTYKESQVTIPTVILDAYENGYAFNWTHPALRRMTAGQVQVLLQWSDLILFDYITGNYDRVASMQDGAYEKGSSDIMREHIRNLRQNWQTHKMWLIDNESGLLDSYELMYNGGESGLRFVNFHQRMLKSNCIFRRSTVGQIKQLADSDDPAYVLMKHTEHYDSLYHKLPVNSKCFKIFTANFHNRLKEILDWVQSCKAIGRTL</sequence>